<dbReference type="EMBL" id="VFLP01000147">
    <property type="protein sequence ID" value="TRX87704.1"/>
    <property type="molecule type" value="Genomic_DNA"/>
</dbReference>
<dbReference type="AlphaFoldDB" id="A0A553HIB4"/>
<feature type="domain" description="Heterokaryon incompatibility" evidence="1">
    <location>
        <begin position="1"/>
        <end position="80"/>
    </location>
</feature>
<sequence length="365" mass="41174">MMGDIYSRAATVFIWLGEEADNSNTAIDFIKVLSNCYLHGETGHERVIKMAQDLKNKKQWESLNALWNRRWWQRGWILQETVLARKADFCCGKAIVSHTDIFNHGQVLRRDWEELCSILDCQYGLRLHAPTFHTLDGMKRLVEARLGGYMMPLVICHYRTMSSKLSDPRDAIFSRLGMATDGYVASPSYTDAVSEVYSSFVMNHIHGTKSLDMILYDTRPRVTPDLLSWTPDWMAMNGAAPFEPHCIGDAPQHAQQYYSGCAGKSAQASFDLVDPSHKVLICKGYTFDVVDGVSHAEEMPPNKIHEPSPMSQPRSTECTYSCEETVFESLWKSITINQEKGGQLSPDTGSTLAECFQSAYSICHT</sequence>
<reference evidence="3" key="1">
    <citation type="submission" date="2019-06" db="EMBL/GenBank/DDBJ databases">
        <title>Draft genome sequence of the griseofulvin-producing fungus Xylaria cubensis strain G536.</title>
        <authorList>
            <person name="Mead M.E."/>
            <person name="Raja H.A."/>
            <person name="Steenwyk J.L."/>
            <person name="Knowles S.L."/>
            <person name="Oberlies N.H."/>
            <person name="Rokas A."/>
        </authorList>
    </citation>
    <scope>NUCLEOTIDE SEQUENCE [LARGE SCALE GENOMIC DNA]</scope>
    <source>
        <strain evidence="3">G536</strain>
    </source>
</reference>
<dbReference type="STRING" id="2512241.A0A553HIB4"/>
<evidence type="ECO:0000313" key="2">
    <source>
        <dbReference type="EMBL" id="TRX87704.1"/>
    </source>
</evidence>
<dbReference type="InterPro" id="IPR052895">
    <property type="entry name" value="HetReg/Transcr_Mod"/>
</dbReference>
<gene>
    <name evidence="2" type="ORF">FHL15_011403</name>
</gene>
<evidence type="ECO:0000259" key="1">
    <source>
        <dbReference type="Pfam" id="PF06985"/>
    </source>
</evidence>
<dbReference type="OrthoDB" id="3548654at2759"/>
<keyword evidence="3" id="KW-1185">Reference proteome</keyword>
<organism evidence="2 3">
    <name type="scientific">Xylaria flabelliformis</name>
    <dbReference type="NCBI Taxonomy" id="2512241"/>
    <lineage>
        <taxon>Eukaryota</taxon>
        <taxon>Fungi</taxon>
        <taxon>Dikarya</taxon>
        <taxon>Ascomycota</taxon>
        <taxon>Pezizomycotina</taxon>
        <taxon>Sordariomycetes</taxon>
        <taxon>Xylariomycetidae</taxon>
        <taxon>Xylariales</taxon>
        <taxon>Xylariaceae</taxon>
        <taxon>Xylaria</taxon>
    </lineage>
</organism>
<proteinExistence type="predicted"/>
<dbReference type="InterPro" id="IPR010730">
    <property type="entry name" value="HET"/>
</dbReference>
<accession>A0A553HIB4</accession>
<name>A0A553HIB4_9PEZI</name>
<dbReference type="Proteomes" id="UP000319160">
    <property type="component" value="Unassembled WGS sequence"/>
</dbReference>
<comment type="caution">
    <text evidence="2">The sequence shown here is derived from an EMBL/GenBank/DDBJ whole genome shotgun (WGS) entry which is preliminary data.</text>
</comment>
<evidence type="ECO:0000313" key="3">
    <source>
        <dbReference type="Proteomes" id="UP000319160"/>
    </source>
</evidence>
<dbReference type="PANTHER" id="PTHR24148:SF64">
    <property type="entry name" value="HETEROKARYON INCOMPATIBILITY DOMAIN-CONTAINING PROTEIN"/>
    <property type="match status" value="1"/>
</dbReference>
<dbReference type="Pfam" id="PF06985">
    <property type="entry name" value="HET"/>
    <property type="match status" value="1"/>
</dbReference>
<dbReference type="PANTHER" id="PTHR24148">
    <property type="entry name" value="ANKYRIN REPEAT DOMAIN-CONTAINING PROTEIN 39 HOMOLOG-RELATED"/>
    <property type="match status" value="1"/>
</dbReference>
<protein>
    <recommendedName>
        <fullName evidence="1">Heterokaryon incompatibility domain-containing protein</fullName>
    </recommendedName>
</protein>